<keyword evidence="2" id="KW-1185">Reference proteome</keyword>
<comment type="caution">
    <text evidence="1">The sequence shown here is derived from an EMBL/GenBank/DDBJ whole genome shotgun (WGS) entry which is preliminary data.</text>
</comment>
<dbReference type="InParanoid" id="A0A0V1AQN2"/>
<evidence type="ECO:0000313" key="1">
    <source>
        <dbReference type="EMBL" id="KRY27083.1"/>
    </source>
</evidence>
<gene>
    <name evidence="1" type="ORF">T01_4227</name>
</gene>
<sequence>MTAINKYKFDRGRKDHADDKGIHRSIRSKILCKNSSKEKKISMVILLQAVQEGRALHTELPTVQNITAN</sequence>
<protein>
    <submittedName>
        <fullName evidence="1">Uncharacterized protein</fullName>
    </submittedName>
</protein>
<dbReference type="AlphaFoldDB" id="A0A0V1AQN2"/>
<evidence type="ECO:0000313" key="2">
    <source>
        <dbReference type="Proteomes" id="UP000054776"/>
    </source>
</evidence>
<reference evidence="1 2" key="1">
    <citation type="submission" date="2015-01" db="EMBL/GenBank/DDBJ databases">
        <title>Evolution of Trichinella species and genotypes.</title>
        <authorList>
            <person name="Korhonen P.K."/>
            <person name="Edoardo P."/>
            <person name="Giuseppe L.R."/>
            <person name="Gasser R.B."/>
        </authorList>
    </citation>
    <scope>NUCLEOTIDE SEQUENCE [LARGE SCALE GENOMIC DNA]</scope>
    <source>
        <strain evidence="1">ISS3</strain>
    </source>
</reference>
<organism evidence="1 2">
    <name type="scientific">Trichinella spiralis</name>
    <name type="common">Trichina worm</name>
    <dbReference type="NCBI Taxonomy" id="6334"/>
    <lineage>
        <taxon>Eukaryota</taxon>
        <taxon>Metazoa</taxon>
        <taxon>Ecdysozoa</taxon>
        <taxon>Nematoda</taxon>
        <taxon>Enoplea</taxon>
        <taxon>Dorylaimia</taxon>
        <taxon>Trichinellida</taxon>
        <taxon>Trichinellidae</taxon>
        <taxon>Trichinella</taxon>
    </lineage>
</organism>
<accession>A0A0V1AQN2</accession>
<name>A0A0V1AQN2_TRISP</name>
<dbReference type="Proteomes" id="UP000054776">
    <property type="component" value="Unassembled WGS sequence"/>
</dbReference>
<dbReference type="EMBL" id="JYDH01000287">
    <property type="protein sequence ID" value="KRY27083.1"/>
    <property type="molecule type" value="Genomic_DNA"/>
</dbReference>
<proteinExistence type="predicted"/>